<dbReference type="SMART" id="SM00226">
    <property type="entry name" value="LMWPc"/>
    <property type="match status" value="1"/>
</dbReference>
<dbReference type="InterPro" id="IPR036196">
    <property type="entry name" value="Ptyr_pPase_sf"/>
</dbReference>
<reference evidence="3 4" key="1">
    <citation type="submission" date="2018-06" db="EMBL/GenBank/DDBJ databases">
        <authorList>
            <consortium name="Pathogen Informatics"/>
            <person name="Doyle S."/>
        </authorList>
    </citation>
    <scope>NUCLEOTIDE SEQUENCE [LARGE SCALE GENOMIC DNA]</scope>
    <source>
        <strain evidence="3 4">NCTC10571</strain>
    </source>
</reference>
<accession>A0A378NQR6</accession>
<evidence type="ECO:0000256" key="1">
    <source>
        <dbReference type="ARBA" id="ARBA00022849"/>
    </source>
</evidence>
<evidence type="ECO:0000313" key="4">
    <source>
        <dbReference type="Proteomes" id="UP000255234"/>
    </source>
</evidence>
<dbReference type="EMBL" id="UGPP01000001">
    <property type="protein sequence ID" value="STY70216.1"/>
    <property type="molecule type" value="Genomic_DNA"/>
</dbReference>
<evidence type="ECO:0000313" key="3">
    <source>
        <dbReference type="EMBL" id="STY70216.1"/>
    </source>
</evidence>
<dbReference type="SUPFAM" id="SSF52788">
    <property type="entry name" value="Phosphotyrosine protein phosphatases I"/>
    <property type="match status" value="1"/>
</dbReference>
<evidence type="ECO:0000259" key="2">
    <source>
        <dbReference type="SMART" id="SM00226"/>
    </source>
</evidence>
<dbReference type="PANTHER" id="PTHR43428:SF1">
    <property type="entry name" value="ARSENATE REDUCTASE"/>
    <property type="match status" value="1"/>
</dbReference>
<dbReference type="Proteomes" id="UP000255234">
    <property type="component" value="Unassembled WGS sequence"/>
</dbReference>
<dbReference type="InterPro" id="IPR023485">
    <property type="entry name" value="Ptyr_pPase"/>
</dbReference>
<gene>
    <name evidence="3" type="primary">arsC</name>
    <name evidence="3" type="ORF">NCTC10571_00330</name>
</gene>
<dbReference type="Gene3D" id="3.40.50.2300">
    <property type="match status" value="1"/>
</dbReference>
<dbReference type="CDD" id="cd16345">
    <property type="entry name" value="LMWP_ArsC"/>
    <property type="match status" value="1"/>
</dbReference>
<dbReference type="GO" id="GO:0016491">
    <property type="term" value="F:oxidoreductase activity"/>
    <property type="evidence" value="ECO:0007669"/>
    <property type="project" value="UniProtKB-KW"/>
</dbReference>
<dbReference type="STRING" id="1122216.GCA_000423385_01562"/>
<keyword evidence="3" id="KW-0560">Oxidoreductase</keyword>
<sequence>MLKVAFICVHNSCRSQVAEAIAKEMGKNVFEAFSAGTQLKNQINPDAVRIMKSLGYGDITKVQRPKLLQELPEIDIVITMGCNVACPMIKCKYREDWGLQDPTGKSDEEFLKIAEQIKVKMNNLIARINNKEL</sequence>
<dbReference type="Pfam" id="PF01451">
    <property type="entry name" value="LMWPc"/>
    <property type="match status" value="1"/>
</dbReference>
<protein>
    <submittedName>
        <fullName evidence="3">Arsenate reductase</fullName>
        <ecNumber evidence="3">1.20.4.-</ecNumber>
    </submittedName>
</protein>
<dbReference type="RefSeq" id="WP_115150939.1">
    <property type="nucleotide sequence ID" value="NZ_UGPP01000001.1"/>
</dbReference>
<dbReference type="PANTHER" id="PTHR43428">
    <property type="entry name" value="ARSENATE REDUCTASE"/>
    <property type="match status" value="1"/>
</dbReference>
<organism evidence="3 4">
    <name type="scientific">Megamonas hypermegale</name>
    <dbReference type="NCBI Taxonomy" id="158847"/>
    <lineage>
        <taxon>Bacteria</taxon>
        <taxon>Bacillati</taxon>
        <taxon>Bacillota</taxon>
        <taxon>Negativicutes</taxon>
        <taxon>Selenomonadales</taxon>
        <taxon>Selenomonadaceae</taxon>
        <taxon>Megamonas</taxon>
    </lineage>
</organism>
<dbReference type="AlphaFoldDB" id="A0A378NQR6"/>
<name>A0A378NQR6_9FIRM</name>
<proteinExistence type="predicted"/>
<keyword evidence="1" id="KW-0059">Arsenical resistance</keyword>
<feature type="domain" description="Phosphotyrosine protein phosphatase I" evidence="2">
    <location>
        <begin position="2"/>
        <end position="127"/>
    </location>
</feature>
<dbReference type="GO" id="GO:0046685">
    <property type="term" value="P:response to arsenic-containing substance"/>
    <property type="evidence" value="ECO:0007669"/>
    <property type="project" value="UniProtKB-KW"/>
</dbReference>
<dbReference type="EC" id="1.20.4.-" evidence="3"/>